<keyword evidence="1" id="KW-0732">Signal</keyword>
<feature type="chain" id="PRO_5031345177" description="DUF4136 domain-containing protein" evidence="1">
    <location>
        <begin position="24"/>
        <end position="174"/>
    </location>
</feature>
<proteinExistence type="predicted"/>
<dbReference type="AlphaFoldDB" id="A0A7W8J979"/>
<evidence type="ECO:0000256" key="1">
    <source>
        <dbReference type="SAM" id="SignalP"/>
    </source>
</evidence>
<dbReference type="Gene3D" id="3.30.160.670">
    <property type="match status" value="1"/>
</dbReference>
<organism evidence="3 4">
    <name type="scientific">Tunturiibacter lichenicola</name>
    <dbReference type="NCBI Taxonomy" id="2051959"/>
    <lineage>
        <taxon>Bacteria</taxon>
        <taxon>Pseudomonadati</taxon>
        <taxon>Acidobacteriota</taxon>
        <taxon>Terriglobia</taxon>
        <taxon>Terriglobales</taxon>
        <taxon>Acidobacteriaceae</taxon>
        <taxon>Tunturiibacter</taxon>
    </lineage>
</organism>
<evidence type="ECO:0000313" key="4">
    <source>
        <dbReference type="Proteomes" id="UP000569092"/>
    </source>
</evidence>
<comment type="caution">
    <text evidence="3">The sequence shown here is derived from an EMBL/GenBank/DDBJ whole genome shotgun (WGS) entry which is preliminary data.</text>
</comment>
<feature type="domain" description="DUF4136" evidence="2">
    <location>
        <begin position="26"/>
        <end position="171"/>
    </location>
</feature>
<accession>A0A7W8J979</accession>
<feature type="signal peptide" evidence="1">
    <location>
        <begin position="1"/>
        <end position="23"/>
    </location>
</feature>
<dbReference type="Pfam" id="PF13590">
    <property type="entry name" value="DUF4136"/>
    <property type="match status" value="1"/>
</dbReference>
<dbReference type="Proteomes" id="UP000569092">
    <property type="component" value="Unassembled WGS sequence"/>
</dbReference>
<reference evidence="3 4" key="1">
    <citation type="submission" date="2020-08" db="EMBL/GenBank/DDBJ databases">
        <title>Genomic Encyclopedia of Type Strains, Phase IV (KMG-V): Genome sequencing to study the core and pangenomes of soil and plant-associated prokaryotes.</title>
        <authorList>
            <person name="Whitman W."/>
        </authorList>
    </citation>
    <scope>NUCLEOTIDE SEQUENCE [LARGE SCALE GENOMIC DNA]</scope>
    <source>
        <strain evidence="3 4">M8US30</strain>
    </source>
</reference>
<protein>
    <recommendedName>
        <fullName evidence="2">DUF4136 domain-containing protein</fullName>
    </recommendedName>
</protein>
<dbReference type="InterPro" id="IPR025411">
    <property type="entry name" value="DUF4136"/>
</dbReference>
<gene>
    <name evidence="3" type="ORF">HDF10_002965</name>
</gene>
<name>A0A7W8J979_9BACT</name>
<evidence type="ECO:0000259" key="2">
    <source>
        <dbReference type="Pfam" id="PF13590"/>
    </source>
</evidence>
<evidence type="ECO:0000313" key="3">
    <source>
        <dbReference type="EMBL" id="MBB5344979.1"/>
    </source>
</evidence>
<dbReference type="EMBL" id="JACHDZ010000004">
    <property type="protein sequence ID" value="MBB5344979.1"/>
    <property type="molecule type" value="Genomic_DNA"/>
</dbReference>
<sequence length="174" mass="18892">MRSSAKILLLVAVTFLSTLVGHAQSVVVDWDHNISNFSDFKTYAWIKPMRPTSNPLMDQRIVAAIDGQLAEKGMRKVEQSPDVFVTYGAGVSQQHQAVATGMGGGWRRGGGMATVNQSVTNVGTLVVDINDGKTKQLVWRGAAKDTLSDKPDKNSQKIDKAVAKMFKKYPPSGK</sequence>